<evidence type="ECO:0000256" key="2">
    <source>
        <dbReference type="ARBA" id="ARBA00022676"/>
    </source>
</evidence>
<dbReference type="Pfam" id="PF00201">
    <property type="entry name" value="UDPGT"/>
    <property type="match status" value="1"/>
</dbReference>
<evidence type="ECO:0000256" key="5">
    <source>
        <dbReference type="SAM" id="Phobius"/>
    </source>
</evidence>
<dbReference type="PROSITE" id="PS00375">
    <property type="entry name" value="UDPGT"/>
    <property type="match status" value="1"/>
</dbReference>
<comment type="similarity">
    <text evidence="1 4">Belongs to the UDP-glycosyltransferase family.</text>
</comment>
<gene>
    <name evidence="7" type="primary">Ugt35A1</name>
</gene>
<dbReference type="InterPro" id="IPR035595">
    <property type="entry name" value="UDP_glycos_trans_CS"/>
</dbReference>
<evidence type="ECO:0000256" key="1">
    <source>
        <dbReference type="ARBA" id="ARBA00009995"/>
    </source>
</evidence>
<feature type="transmembrane region" description="Helical" evidence="5">
    <location>
        <begin position="499"/>
        <end position="521"/>
    </location>
</feature>
<reference evidence="7" key="1">
    <citation type="submission" date="2025-08" db="UniProtKB">
        <authorList>
            <consortium name="RefSeq"/>
        </authorList>
    </citation>
    <scope>IDENTIFICATION</scope>
    <source>
        <strain evidence="7">14028-0561.14</strain>
        <tissue evidence="7">Whole fly</tissue>
    </source>
</reference>
<keyword evidence="2 4" id="KW-0328">Glycosyltransferase</keyword>
<dbReference type="InterPro" id="IPR050271">
    <property type="entry name" value="UDP-glycosyltransferase"/>
</dbReference>
<sequence>MSLPCFGTGLGPLLGGLVFVVLVGMGLGAAAVEGEVQSSRILAVFPFPGRSQYIFAEQYLKELSRRGHNVTVINTFGSDKTEPNFRVIGAKKIHEIMAAFSNLAYDQTASQWTVLTMTTDFLNLLTTSVLDEPAVKDLLESQEHFDLVIMETVQNEALFGLAQHFGALTMGISSYGTDRHIDELMGNISPLSYNPMLLSSRTERMVFEERLWNVWEAIVIWLHKRIVHLPTQRELYAKYFPSARKSLEEIMDSFSLVLLGQHFSLSYPRSYLPNMIEVGGLHLQQQRKVQDLPKELAQFVDQSPEGVIYFSMGSNIKSADLPPARREVLMETFASLRQRILWKFEDDQLPGKPENVFISKWFPQPDLLAHPNVKLFITHGGLLSTIESIYFGKPVLGLPVFYDQHLNVQRAKQAGYGLSADLWSANATELTSLIQELLSNSSYAAAAQTKSKLFRDQKETALERAVWWTEYVLRHEGAKHLRCASRDLSFIQLHGLDTWGLLIAVTAVATLIFVIALNYLLRGLSYIIARHRGSASKLKTQ</sequence>
<keyword evidence="3 4" id="KW-0808">Transferase</keyword>
<dbReference type="CDD" id="cd03784">
    <property type="entry name" value="GT1_Gtf-like"/>
    <property type="match status" value="1"/>
</dbReference>
<evidence type="ECO:0000313" key="6">
    <source>
        <dbReference type="Proteomes" id="UP001652661"/>
    </source>
</evidence>
<dbReference type="InterPro" id="IPR002213">
    <property type="entry name" value="UDP_glucos_trans"/>
</dbReference>
<keyword evidence="5" id="KW-0472">Membrane</keyword>
<evidence type="ECO:0000256" key="4">
    <source>
        <dbReference type="RuleBase" id="RU003718"/>
    </source>
</evidence>
<evidence type="ECO:0000256" key="3">
    <source>
        <dbReference type="ARBA" id="ARBA00022679"/>
    </source>
</evidence>
<dbReference type="PANTHER" id="PTHR48043:SF159">
    <property type="entry name" value="EG:EG0003.4 PROTEIN-RELATED"/>
    <property type="match status" value="1"/>
</dbReference>
<keyword evidence="5" id="KW-0812">Transmembrane</keyword>
<proteinExistence type="inferred from homology"/>
<dbReference type="Proteomes" id="UP001652661">
    <property type="component" value="Chromosome 3R"/>
</dbReference>
<keyword evidence="6" id="KW-1185">Reference proteome</keyword>
<evidence type="ECO:0000313" key="7">
    <source>
        <dbReference type="RefSeq" id="XP_017032218.1"/>
    </source>
</evidence>
<keyword evidence="5" id="KW-1133">Transmembrane helix</keyword>
<accession>A0A6P4JCC5</accession>
<dbReference type="GO" id="GO:0008194">
    <property type="term" value="F:UDP-glycosyltransferase activity"/>
    <property type="evidence" value="ECO:0007669"/>
    <property type="project" value="InterPro"/>
</dbReference>
<dbReference type="AlphaFoldDB" id="A0A6P4JCC5"/>
<organism evidence="6 7">
    <name type="scientific">Drosophila kikkawai</name>
    <name type="common">Fruit fly</name>
    <dbReference type="NCBI Taxonomy" id="30033"/>
    <lineage>
        <taxon>Eukaryota</taxon>
        <taxon>Metazoa</taxon>
        <taxon>Ecdysozoa</taxon>
        <taxon>Arthropoda</taxon>
        <taxon>Hexapoda</taxon>
        <taxon>Insecta</taxon>
        <taxon>Pterygota</taxon>
        <taxon>Neoptera</taxon>
        <taxon>Endopterygota</taxon>
        <taxon>Diptera</taxon>
        <taxon>Brachycera</taxon>
        <taxon>Muscomorpha</taxon>
        <taxon>Ephydroidea</taxon>
        <taxon>Drosophilidae</taxon>
        <taxon>Drosophila</taxon>
        <taxon>Sophophora</taxon>
    </lineage>
</organism>
<dbReference type="RefSeq" id="XP_017032218.1">
    <property type="nucleotide sequence ID" value="XM_017176729.3"/>
</dbReference>
<dbReference type="OrthoDB" id="5835829at2759"/>
<dbReference type="PANTHER" id="PTHR48043">
    <property type="entry name" value="EG:EG0003.4 PROTEIN-RELATED"/>
    <property type="match status" value="1"/>
</dbReference>
<protein>
    <submittedName>
        <fullName evidence="7">UDP-glycosyltransferase UGT5</fullName>
    </submittedName>
</protein>
<dbReference type="SUPFAM" id="SSF53756">
    <property type="entry name" value="UDP-Glycosyltransferase/glycogen phosphorylase"/>
    <property type="match status" value="1"/>
</dbReference>
<name>A0A6P4JCC5_DROKI</name>
<dbReference type="Gene3D" id="3.40.50.2000">
    <property type="entry name" value="Glycogen Phosphorylase B"/>
    <property type="match status" value="1"/>
</dbReference>
<dbReference type="FunFam" id="3.40.50.2000:FF:000050">
    <property type="entry name" value="UDP-glucuronosyltransferase"/>
    <property type="match status" value="1"/>
</dbReference>